<dbReference type="CDD" id="cd08267">
    <property type="entry name" value="MDR1"/>
    <property type="match status" value="1"/>
</dbReference>
<proteinExistence type="predicted"/>
<protein>
    <submittedName>
        <fullName evidence="2">NAD(P)-dependent alcohol dehydrogenase</fullName>
    </submittedName>
</protein>
<dbReference type="RefSeq" id="WP_377717715.1">
    <property type="nucleotide sequence ID" value="NZ_JBHSAM010000014.1"/>
</dbReference>
<dbReference type="InterPro" id="IPR011032">
    <property type="entry name" value="GroES-like_sf"/>
</dbReference>
<comment type="caution">
    <text evidence="2">The sequence shown here is derived from an EMBL/GenBank/DDBJ whole genome shotgun (WGS) entry which is preliminary data.</text>
</comment>
<dbReference type="InterPro" id="IPR013154">
    <property type="entry name" value="ADH-like_N"/>
</dbReference>
<dbReference type="Pfam" id="PF08240">
    <property type="entry name" value="ADH_N"/>
    <property type="match status" value="1"/>
</dbReference>
<dbReference type="Proteomes" id="UP001595715">
    <property type="component" value="Unassembled WGS sequence"/>
</dbReference>
<dbReference type="PANTHER" id="PTHR11695:SF294">
    <property type="entry name" value="RETICULON-4-INTERACTING PROTEIN 1, MITOCHONDRIAL"/>
    <property type="match status" value="1"/>
</dbReference>
<evidence type="ECO:0000259" key="1">
    <source>
        <dbReference type="SMART" id="SM00829"/>
    </source>
</evidence>
<evidence type="ECO:0000313" key="3">
    <source>
        <dbReference type="Proteomes" id="UP001595715"/>
    </source>
</evidence>
<gene>
    <name evidence="2" type="ORF">ACFOZ8_05060</name>
</gene>
<dbReference type="Pfam" id="PF13602">
    <property type="entry name" value="ADH_zinc_N_2"/>
    <property type="match status" value="1"/>
</dbReference>
<dbReference type="EMBL" id="JBHSAM010000014">
    <property type="protein sequence ID" value="MFC4099023.1"/>
    <property type="molecule type" value="Genomic_DNA"/>
</dbReference>
<dbReference type="Gene3D" id="3.40.50.720">
    <property type="entry name" value="NAD(P)-binding Rossmann-like Domain"/>
    <property type="match status" value="1"/>
</dbReference>
<name>A0ABV8K1D7_9BACL</name>
<dbReference type="SMART" id="SM00829">
    <property type="entry name" value="PKS_ER"/>
    <property type="match status" value="1"/>
</dbReference>
<organism evidence="2 3">
    <name type="scientific">Paenibacillus xanthanilyticus</name>
    <dbReference type="NCBI Taxonomy" id="1783531"/>
    <lineage>
        <taxon>Bacteria</taxon>
        <taxon>Bacillati</taxon>
        <taxon>Bacillota</taxon>
        <taxon>Bacilli</taxon>
        <taxon>Bacillales</taxon>
        <taxon>Paenibacillaceae</taxon>
        <taxon>Paenibacillus</taxon>
    </lineage>
</organism>
<dbReference type="InterPro" id="IPR020843">
    <property type="entry name" value="ER"/>
</dbReference>
<keyword evidence="3" id="KW-1185">Reference proteome</keyword>
<dbReference type="SUPFAM" id="SSF51735">
    <property type="entry name" value="NAD(P)-binding Rossmann-fold domains"/>
    <property type="match status" value="1"/>
</dbReference>
<reference evidence="3" key="1">
    <citation type="journal article" date="2019" name="Int. J. Syst. Evol. Microbiol.">
        <title>The Global Catalogue of Microorganisms (GCM) 10K type strain sequencing project: providing services to taxonomists for standard genome sequencing and annotation.</title>
        <authorList>
            <consortium name="The Broad Institute Genomics Platform"/>
            <consortium name="The Broad Institute Genome Sequencing Center for Infectious Disease"/>
            <person name="Wu L."/>
            <person name="Ma J."/>
        </authorList>
    </citation>
    <scope>NUCLEOTIDE SEQUENCE [LARGE SCALE GENOMIC DNA]</scope>
    <source>
        <strain evidence="3">IBRC-M 10987</strain>
    </source>
</reference>
<sequence>MKIELSTKGHQAMPADGTMSALVYDRYGTPDVLRIEKVPIPTPKAQEVLVAIRAASINSWDWDLLRGQPFITRLEGWRTPRYRTLGADIAGRVVAVGASVTRFRPGDEVFGDLSGCGWGGFAEFVCASEAALTPKPAGIGFEQAAAVPQAGVLALQGLRDAGGLKPGGRVLFNGAGGGVGTLGIQYAKLHGAEVTGVDKAGKLESLRALGADHVIDCEKENFTANGRQYDLILDVVGNRPIRAIKRALRPGGTYVMVGGPMPRILHAALAGPLTSRLEKRNVKVLVHKPNHPDQSVWASLMEDGRVTPVIDRQFALRDAAEALRYFGEGRAIGKVIVSMAS</sequence>
<feature type="domain" description="Enoyl reductase (ER)" evidence="1">
    <location>
        <begin position="28"/>
        <end position="337"/>
    </location>
</feature>
<evidence type="ECO:0000313" key="2">
    <source>
        <dbReference type="EMBL" id="MFC4099023.1"/>
    </source>
</evidence>
<dbReference type="InterPro" id="IPR036291">
    <property type="entry name" value="NAD(P)-bd_dom_sf"/>
</dbReference>
<accession>A0ABV8K1D7</accession>
<dbReference type="InterPro" id="IPR050700">
    <property type="entry name" value="YIM1/Zinc_Alcohol_DH_Fams"/>
</dbReference>
<dbReference type="Gene3D" id="3.90.180.10">
    <property type="entry name" value="Medium-chain alcohol dehydrogenases, catalytic domain"/>
    <property type="match status" value="1"/>
</dbReference>
<dbReference type="PANTHER" id="PTHR11695">
    <property type="entry name" value="ALCOHOL DEHYDROGENASE RELATED"/>
    <property type="match status" value="1"/>
</dbReference>
<dbReference type="SUPFAM" id="SSF50129">
    <property type="entry name" value="GroES-like"/>
    <property type="match status" value="1"/>
</dbReference>